<feature type="coiled-coil region" evidence="1">
    <location>
        <begin position="281"/>
        <end position="337"/>
    </location>
</feature>
<proteinExistence type="predicted"/>
<dbReference type="Pfam" id="PF03004">
    <property type="entry name" value="Transposase_24"/>
    <property type="match status" value="1"/>
</dbReference>
<feature type="region of interest" description="Disordered" evidence="2">
    <location>
        <begin position="147"/>
        <end position="173"/>
    </location>
</feature>
<sequence length="362" mass="41805">MEQEFTNPSSKRKKIDINSDGEFTDHNSVIRKMTSILKTRFHGPWTTWKEVDSTGREALWQHFKGLYQWPLSSESLVHTAWENSYKKRFSNIMQSAREDSLQQALDANVKASLQGDLSLLKPFNPKWIKKKDWVYMIDKVWNTSKWKRRSESGKQNRNKMEDGSVSKHCGGSISIPQHKARLQEKLKRPPTGLELYARLHTNKLTQEYITPKAGKTADAYQKAMVDKYGDDPNCHPLWDSELWCDVSGGVKKGRISGWGSVSDPHRLLVGSSGAQSTGTSQENMEVIYERVREEMEAQRQELDAKAAEIEARRQEMREEMDARVQEIEATRQDITAKQRHIDARYEEMEKMITTLQNRKGGK</sequence>
<evidence type="ECO:0000313" key="3">
    <source>
        <dbReference type="EMBL" id="CAH1437056.1"/>
    </source>
</evidence>
<evidence type="ECO:0000256" key="2">
    <source>
        <dbReference type="SAM" id="MobiDB-lite"/>
    </source>
</evidence>
<gene>
    <name evidence="3" type="ORF">LVIROSA_LOCUS23400</name>
</gene>
<accession>A0AAU9NH33</accession>
<organism evidence="3 4">
    <name type="scientific">Lactuca virosa</name>
    <dbReference type="NCBI Taxonomy" id="75947"/>
    <lineage>
        <taxon>Eukaryota</taxon>
        <taxon>Viridiplantae</taxon>
        <taxon>Streptophyta</taxon>
        <taxon>Embryophyta</taxon>
        <taxon>Tracheophyta</taxon>
        <taxon>Spermatophyta</taxon>
        <taxon>Magnoliopsida</taxon>
        <taxon>eudicotyledons</taxon>
        <taxon>Gunneridae</taxon>
        <taxon>Pentapetalae</taxon>
        <taxon>asterids</taxon>
        <taxon>campanulids</taxon>
        <taxon>Asterales</taxon>
        <taxon>Asteraceae</taxon>
        <taxon>Cichorioideae</taxon>
        <taxon>Cichorieae</taxon>
        <taxon>Lactucinae</taxon>
        <taxon>Lactuca</taxon>
    </lineage>
</organism>
<keyword evidence="1" id="KW-0175">Coiled coil</keyword>
<dbReference type="GO" id="GO:0032196">
    <property type="term" value="P:transposition"/>
    <property type="evidence" value="ECO:0007669"/>
    <property type="project" value="InterPro"/>
</dbReference>
<name>A0AAU9NH33_9ASTR</name>
<evidence type="ECO:0008006" key="5">
    <source>
        <dbReference type="Google" id="ProtNLM"/>
    </source>
</evidence>
<dbReference type="PANTHER" id="PTHR33157:SF12">
    <property type="entry name" value="TRANSPOSASE TNP1_EN_SPM-LIKE DOMAIN-CONTAINING PROTEIN"/>
    <property type="match status" value="1"/>
</dbReference>
<dbReference type="InterPro" id="IPR004252">
    <property type="entry name" value="Probable_transposase_24"/>
</dbReference>
<protein>
    <recommendedName>
        <fullName evidence="5">Transposase, Ptta/En/Spm, plant</fullName>
    </recommendedName>
</protein>
<dbReference type="EMBL" id="CAKMRJ010004445">
    <property type="protein sequence ID" value="CAH1437056.1"/>
    <property type="molecule type" value="Genomic_DNA"/>
</dbReference>
<keyword evidence="4" id="KW-1185">Reference proteome</keyword>
<feature type="compositionally biased region" description="Basic and acidic residues" evidence="2">
    <location>
        <begin position="149"/>
        <end position="165"/>
    </location>
</feature>
<evidence type="ECO:0000313" key="4">
    <source>
        <dbReference type="Proteomes" id="UP001157418"/>
    </source>
</evidence>
<comment type="caution">
    <text evidence="3">The sequence shown here is derived from an EMBL/GenBank/DDBJ whole genome shotgun (WGS) entry which is preliminary data.</text>
</comment>
<evidence type="ECO:0000256" key="1">
    <source>
        <dbReference type="SAM" id="Coils"/>
    </source>
</evidence>
<dbReference type="InterPro" id="IPR039266">
    <property type="entry name" value="EN-1/SPM"/>
</dbReference>
<dbReference type="Proteomes" id="UP001157418">
    <property type="component" value="Unassembled WGS sequence"/>
</dbReference>
<dbReference type="AlphaFoldDB" id="A0AAU9NH33"/>
<reference evidence="3 4" key="1">
    <citation type="submission" date="2022-01" db="EMBL/GenBank/DDBJ databases">
        <authorList>
            <person name="Xiong W."/>
            <person name="Schranz E."/>
        </authorList>
    </citation>
    <scope>NUCLEOTIDE SEQUENCE [LARGE SCALE GENOMIC DNA]</scope>
</reference>
<dbReference type="PANTHER" id="PTHR33157">
    <property type="entry name" value="AUTONOMOUS TRANSPOSABLE ELEMENT EN-1 MOSAIC PROTEIN-RELATED"/>
    <property type="match status" value="1"/>
</dbReference>